<organism evidence="2 3">
    <name type="scientific">Intoshia linei</name>
    <dbReference type="NCBI Taxonomy" id="1819745"/>
    <lineage>
        <taxon>Eukaryota</taxon>
        <taxon>Metazoa</taxon>
        <taxon>Spiralia</taxon>
        <taxon>Lophotrochozoa</taxon>
        <taxon>Mesozoa</taxon>
        <taxon>Orthonectida</taxon>
        <taxon>Rhopaluridae</taxon>
        <taxon>Intoshia</taxon>
    </lineage>
</organism>
<evidence type="ECO:0000313" key="2">
    <source>
        <dbReference type="EMBL" id="OAF70881.1"/>
    </source>
</evidence>
<accession>A0A177BBH9</accession>
<sequence length="174" mass="20244">MSESSYNTYESEMSSSNDENVSTSEEFSDFSDISLQTSSSSRCMHENDDEDDEKAIDKIGDDEEQCPETKGNALNNSNSTTKKNKRIILLAPPLKDEITNNQTYKQFRKKHKFRVIPGRCKYGKFSRYAKLKPKSAQKAFNELKEQWIQFRKNNNQDLFQSSRDCYDMEFHSSI</sequence>
<evidence type="ECO:0000256" key="1">
    <source>
        <dbReference type="SAM" id="MobiDB-lite"/>
    </source>
</evidence>
<dbReference type="EMBL" id="LWCA01000102">
    <property type="protein sequence ID" value="OAF70881.1"/>
    <property type="molecule type" value="Genomic_DNA"/>
</dbReference>
<dbReference type="Proteomes" id="UP000078046">
    <property type="component" value="Unassembled WGS sequence"/>
</dbReference>
<gene>
    <name evidence="2" type="ORF">A3Q56_01353</name>
</gene>
<name>A0A177BBH9_9BILA</name>
<reference evidence="2 3" key="1">
    <citation type="submission" date="2016-04" db="EMBL/GenBank/DDBJ databases">
        <title>The genome of Intoshia linei affirms orthonectids as highly simplified spiralians.</title>
        <authorList>
            <person name="Mikhailov K.V."/>
            <person name="Slusarev G.S."/>
            <person name="Nikitin M.A."/>
            <person name="Logacheva M.D."/>
            <person name="Penin A."/>
            <person name="Aleoshin V."/>
            <person name="Panchin Y.V."/>
        </authorList>
    </citation>
    <scope>NUCLEOTIDE SEQUENCE [LARGE SCALE GENOMIC DNA]</scope>
    <source>
        <strain evidence="2">Intl2013</strain>
        <tissue evidence="2">Whole animal</tissue>
    </source>
</reference>
<feature type="compositionally biased region" description="Polar residues" evidence="1">
    <location>
        <begin position="1"/>
        <end position="42"/>
    </location>
</feature>
<keyword evidence="3" id="KW-1185">Reference proteome</keyword>
<protein>
    <submittedName>
        <fullName evidence="2">Uncharacterized protein</fullName>
    </submittedName>
</protein>
<feature type="region of interest" description="Disordered" evidence="1">
    <location>
        <begin position="1"/>
        <end position="84"/>
    </location>
</feature>
<comment type="caution">
    <text evidence="2">The sequence shown here is derived from an EMBL/GenBank/DDBJ whole genome shotgun (WGS) entry which is preliminary data.</text>
</comment>
<feature type="compositionally biased region" description="Acidic residues" evidence="1">
    <location>
        <begin position="47"/>
        <end position="66"/>
    </location>
</feature>
<evidence type="ECO:0000313" key="3">
    <source>
        <dbReference type="Proteomes" id="UP000078046"/>
    </source>
</evidence>
<proteinExistence type="predicted"/>
<dbReference type="AlphaFoldDB" id="A0A177BBH9"/>